<keyword evidence="4 10" id="KW-0812">Transmembrane</keyword>
<dbReference type="Pfam" id="PF02743">
    <property type="entry name" value="dCache_1"/>
    <property type="match status" value="1"/>
</dbReference>
<accession>A0A1D9NY22</accession>
<dbReference type="SUPFAM" id="SSF58104">
    <property type="entry name" value="Methyl-accepting chemotaxis protein (MCP) signaling domain"/>
    <property type="match status" value="1"/>
</dbReference>
<evidence type="ECO:0000259" key="12">
    <source>
        <dbReference type="PROSITE" id="PS50885"/>
    </source>
</evidence>
<dbReference type="InterPro" id="IPR029151">
    <property type="entry name" value="Sensor-like_sf"/>
</dbReference>
<keyword evidence="5 10" id="KW-1133">Transmembrane helix</keyword>
<dbReference type="Proteomes" id="UP000179284">
    <property type="component" value="Chromosome I"/>
</dbReference>
<dbReference type="EMBL" id="CP017831">
    <property type="protein sequence ID" value="AOZ95189.1"/>
    <property type="molecule type" value="Genomic_DNA"/>
</dbReference>
<dbReference type="Gene3D" id="1.10.287.950">
    <property type="entry name" value="Methyl-accepting chemotaxis protein"/>
    <property type="match status" value="1"/>
</dbReference>
<feature type="domain" description="Methyl-accepting transducer" evidence="11">
    <location>
        <begin position="376"/>
        <end position="640"/>
    </location>
</feature>
<keyword evidence="6 10" id="KW-0472">Membrane</keyword>
<evidence type="ECO:0000256" key="6">
    <source>
        <dbReference type="ARBA" id="ARBA00023136"/>
    </source>
</evidence>
<dbReference type="InterPro" id="IPR033479">
    <property type="entry name" value="dCache_1"/>
</dbReference>
<dbReference type="CDD" id="cd06225">
    <property type="entry name" value="HAMP"/>
    <property type="match status" value="1"/>
</dbReference>
<dbReference type="Gene3D" id="3.30.450.20">
    <property type="entry name" value="PAS domain"/>
    <property type="match status" value="2"/>
</dbReference>
<dbReference type="SMART" id="SM00304">
    <property type="entry name" value="HAMP"/>
    <property type="match status" value="1"/>
</dbReference>
<evidence type="ECO:0000259" key="11">
    <source>
        <dbReference type="PROSITE" id="PS50111"/>
    </source>
</evidence>
<dbReference type="SMART" id="SM00283">
    <property type="entry name" value="MA"/>
    <property type="match status" value="1"/>
</dbReference>
<name>A0A1D9NY22_9FIRM</name>
<feature type="transmembrane region" description="Helical" evidence="10">
    <location>
        <begin position="20"/>
        <end position="42"/>
    </location>
</feature>
<sequence>MSEKKEIASKKGKRISAQLLVLIVPITALAIAIVTTFIALSARSVIEELAKNALYQEARANAAETGSRIQMITTYFEGLAQTVEKNSYNSDQEIINDYQFSLAQFTETSTGFYIGLSNKDYIDISGWVPDAGFDPTARPWYTYGINYSTMTLNPPSVDLSSGEIVASISRKITLKDGRSGVMSADIFLNDISKTTSAFKPLGTGSTMMFSGSTMVASPAEDQIGKDVSDYPDDGFIQQVASIVKSGGTNDIVTIHGTDGYDYYVAFNNVAGTEWYLVSFVKVSEVLASLRSFIIISVIIAAIIVFIMAIIMFRVITRMITKPVSNLTNNITRIASGDFTVDIQKGSENANEIGIMNNNMFDYVNQMRDTLAELKGVTGKLATEANNSKTASSDLNEQADEQSRAMQQIQGAMDDMAHAVTELANQATTLAQEVSNLNDKSNQTKDTMETLVTKAKEGQRDMEAVQTGMTNISSSMEEMNRVVGDVGESANKINSIIEIINSIASQTNLLSLNASIEAARAGEAGKGFAVVATEIGQLANNSAESTTQIAEIIKDITAQIKDLSDKSQANMEEISANMDAVNTAGETFEEIFKSLDETSDIVGEMISKVGNVDEIATSMAAISEEQSASTQEVSATATTLASSAEQVAVNSKGVDGSAAAVSESSDRIGDLISQFKL</sequence>
<gene>
    <name evidence="13" type="ORF">bhn_I0153</name>
</gene>
<proteinExistence type="inferred from homology"/>
<dbReference type="RefSeq" id="WP_071175002.1">
    <property type="nucleotide sequence ID" value="NZ_CP017831.1"/>
</dbReference>
<dbReference type="Pfam" id="PF00015">
    <property type="entry name" value="MCPsignal"/>
    <property type="match status" value="1"/>
</dbReference>
<evidence type="ECO:0000256" key="8">
    <source>
        <dbReference type="ARBA" id="ARBA00029447"/>
    </source>
</evidence>
<evidence type="ECO:0000256" key="4">
    <source>
        <dbReference type="ARBA" id="ARBA00022692"/>
    </source>
</evidence>
<evidence type="ECO:0000256" key="10">
    <source>
        <dbReference type="SAM" id="Phobius"/>
    </source>
</evidence>
<feature type="domain" description="HAMP" evidence="12">
    <location>
        <begin position="317"/>
        <end position="371"/>
    </location>
</feature>
<dbReference type="InterPro" id="IPR003660">
    <property type="entry name" value="HAMP_dom"/>
</dbReference>
<dbReference type="KEGG" id="bhu:bhn_I0153"/>
<dbReference type="AlphaFoldDB" id="A0A1D9NY22"/>
<dbReference type="PANTHER" id="PTHR32089:SF112">
    <property type="entry name" value="LYSOZYME-LIKE PROTEIN-RELATED"/>
    <property type="match status" value="1"/>
</dbReference>
<keyword evidence="3" id="KW-0145">Chemotaxis</keyword>
<keyword evidence="2" id="KW-1003">Cell membrane</keyword>
<evidence type="ECO:0000256" key="3">
    <source>
        <dbReference type="ARBA" id="ARBA00022500"/>
    </source>
</evidence>
<dbReference type="OrthoDB" id="9760371at2"/>
<dbReference type="Gene3D" id="1.10.8.500">
    <property type="entry name" value="HAMP domain in histidine kinase"/>
    <property type="match status" value="1"/>
</dbReference>
<evidence type="ECO:0000313" key="14">
    <source>
        <dbReference type="Proteomes" id="UP000179284"/>
    </source>
</evidence>
<dbReference type="PROSITE" id="PS50885">
    <property type="entry name" value="HAMP"/>
    <property type="match status" value="1"/>
</dbReference>
<dbReference type="SUPFAM" id="SSF103190">
    <property type="entry name" value="Sensory domain-like"/>
    <property type="match status" value="1"/>
</dbReference>
<keyword evidence="14" id="KW-1185">Reference proteome</keyword>
<dbReference type="InterPro" id="IPR004089">
    <property type="entry name" value="MCPsignal_dom"/>
</dbReference>
<comment type="subcellular location">
    <subcellularLocation>
        <location evidence="1">Cell membrane</location>
        <topology evidence="1">Multi-pass membrane protein</topology>
    </subcellularLocation>
</comment>
<dbReference type="GO" id="GO:0005886">
    <property type="term" value="C:plasma membrane"/>
    <property type="evidence" value="ECO:0007669"/>
    <property type="project" value="UniProtKB-SubCell"/>
</dbReference>
<dbReference type="PANTHER" id="PTHR32089">
    <property type="entry name" value="METHYL-ACCEPTING CHEMOTAXIS PROTEIN MCPB"/>
    <property type="match status" value="1"/>
</dbReference>
<evidence type="ECO:0000313" key="13">
    <source>
        <dbReference type="EMBL" id="AOZ95189.1"/>
    </source>
</evidence>
<comment type="similarity">
    <text evidence="8">Belongs to the methyl-accepting chemotaxis (MCP) protein family.</text>
</comment>
<dbReference type="PROSITE" id="PS50111">
    <property type="entry name" value="CHEMOTAXIS_TRANSDUC_2"/>
    <property type="match status" value="1"/>
</dbReference>
<protein>
    <submittedName>
        <fullName evidence="13">Methyl-accepting chemotaxis protein</fullName>
    </submittedName>
</protein>
<evidence type="ECO:0000256" key="2">
    <source>
        <dbReference type="ARBA" id="ARBA00022475"/>
    </source>
</evidence>
<organism evidence="13 14">
    <name type="scientific">Butyrivibrio hungatei</name>
    <dbReference type="NCBI Taxonomy" id="185008"/>
    <lineage>
        <taxon>Bacteria</taxon>
        <taxon>Bacillati</taxon>
        <taxon>Bacillota</taxon>
        <taxon>Clostridia</taxon>
        <taxon>Lachnospirales</taxon>
        <taxon>Lachnospiraceae</taxon>
        <taxon>Butyrivibrio</taxon>
    </lineage>
</organism>
<evidence type="ECO:0000256" key="7">
    <source>
        <dbReference type="ARBA" id="ARBA00023224"/>
    </source>
</evidence>
<evidence type="ECO:0000256" key="1">
    <source>
        <dbReference type="ARBA" id="ARBA00004651"/>
    </source>
</evidence>
<reference evidence="14" key="1">
    <citation type="submission" date="2016-10" db="EMBL/GenBank/DDBJ databases">
        <title>The complete genome sequence of the rumen bacterium Butyrivibrio hungatei MB2003.</title>
        <authorList>
            <person name="Palevich N."/>
            <person name="Kelly W.J."/>
            <person name="Leahy S.C."/>
            <person name="Altermann E."/>
            <person name="Rakonjac J."/>
            <person name="Attwood G.T."/>
        </authorList>
    </citation>
    <scope>NUCLEOTIDE SEQUENCE [LARGE SCALE GENOMIC DNA]</scope>
    <source>
        <strain evidence="14">MB2003</strain>
    </source>
</reference>
<evidence type="ECO:0000256" key="5">
    <source>
        <dbReference type="ARBA" id="ARBA00022989"/>
    </source>
</evidence>
<feature type="transmembrane region" description="Helical" evidence="10">
    <location>
        <begin position="292"/>
        <end position="312"/>
    </location>
</feature>
<dbReference type="GO" id="GO:0006935">
    <property type="term" value="P:chemotaxis"/>
    <property type="evidence" value="ECO:0007669"/>
    <property type="project" value="UniProtKB-KW"/>
</dbReference>
<evidence type="ECO:0000256" key="9">
    <source>
        <dbReference type="PROSITE-ProRule" id="PRU00284"/>
    </source>
</evidence>
<dbReference type="GO" id="GO:0007165">
    <property type="term" value="P:signal transduction"/>
    <property type="evidence" value="ECO:0007669"/>
    <property type="project" value="UniProtKB-KW"/>
</dbReference>
<keyword evidence="7 9" id="KW-0807">Transducer</keyword>